<evidence type="ECO:0000256" key="3">
    <source>
        <dbReference type="HAMAP-Rule" id="MF_02119"/>
    </source>
</evidence>
<comment type="catalytic activity">
    <reaction evidence="3">
        <text>N(6)-octanoyl-L-lysyl-[glycine-cleavage complex H protein] + L-lysyl-[lipoyl-carrier protein] = N(6)-octanoyl-L-lysyl-[lipoyl-carrier protein] + L-lysyl-[glycine-cleavage complex H protein]</text>
        <dbReference type="Rhea" id="RHEA:20213"/>
        <dbReference type="Rhea" id="RHEA-COMP:10500"/>
        <dbReference type="Rhea" id="RHEA-COMP:10501"/>
        <dbReference type="Rhea" id="RHEA-COMP:10503"/>
        <dbReference type="Rhea" id="RHEA-COMP:10504"/>
        <dbReference type="ChEBI" id="CHEBI:29969"/>
        <dbReference type="ChEBI" id="CHEBI:78809"/>
        <dbReference type="EC" id="2.3.1.204"/>
    </reaction>
</comment>
<organism evidence="5 6">
    <name type="scientific">Piscibacillus salipiscarius</name>
    <dbReference type="NCBI Taxonomy" id="299480"/>
    <lineage>
        <taxon>Bacteria</taxon>
        <taxon>Bacillati</taxon>
        <taxon>Bacillota</taxon>
        <taxon>Bacilli</taxon>
        <taxon>Bacillales</taxon>
        <taxon>Bacillaceae</taxon>
        <taxon>Piscibacillus</taxon>
    </lineage>
</organism>
<feature type="site" description="Lowers pKa of active site Cys" evidence="3">
    <location>
        <position position="157"/>
    </location>
</feature>
<dbReference type="PANTHER" id="PTHR43679:SF2">
    <property type="entry name" value="OCTANOYL-[GCVH]:PROTEIN N-OCTANOYLTRANSFERASE"/>
    <property type="match status" value="1"/>
</dbReference>
<dbReference type="InterPro" id="IPR045864">
    <property type="entry name" value="aa-tRNA-synth_II/BPL/LPL"/>
</dbReference>
<reference evidence="6" key="1">
    <citation type="journal article" date="2019" name="Int. J. Syst. Evol. Microbiol.">
        <title>The Global Catalogue of Microorganisms (GCM) 10K type strain sequencing project: providing services to taxonomists for standard genome sequencing and annotation.</title>
        <authorList>
            <consortium name="The Broad Institute Genomics Platform"/>
            <consortium name="The Broad Institute Genome Sequencing Center for Infectious Disease"/>
            <person name="Wu L."/>
            <person name="Ma J."/>
        </authorList>
    </citation>
    <scope>NUCLEOTIDE SEQUENCE [LARGE SCALE GENOMIC DNA]</scope>
    <source>
        <strain evidence="6">TISTR 1571</strain>
    </source>
</reference>
<dbReference type="HAMAP" id="MF_02119">
    <property type="entry name" value="LipL"/>
    <property type="match status" value="1"/>
</dbReference>
<proteinExistence type="inferred from homology"/>
<name>A0ABW5Q5Y5_9BACI</name>
<feature type="domain" description="BPL/LPL catalytic" evidence="4">
    <location>
        <begin position="41"/>
        <end position="225"/>
    </location>
</feature>
<evidence type="ECO:0000259" key="4">
    <source>
        <dbReference type="PROSITE" id="PS51733"/>
    </source>
</evidence>
<keyword evidence="5" id="KW-0436">Ligase</keyword>
<keyword evidence="1 3" id="KW-0808">Transferase</keyword>
<dbReference type="GO" id="GO:0016874">
    <property type="term" value="F:ligase activity"/>
    <property type="evidence" value="ECO:0007669"/>
    <property type="project" value="UniProtKB-KW"/>
</dbReference>
<evidence type="ECO:0000313" key="5">
    <source>
        <dbReference type="EMBL" id="MFD2637359.1"/>
    </source>
</evidence>
<dbReference type="Pfam" id="PF21948">
    <property type="entry name" value="LplA-B_cat"/>
    <property type="match status" value="1"/>
</dbReference>
<dbReference type="Gene3D" id="3.30.930.10">
    <property type="entry name" value="Bira Bifunctional Protein, Domain 2"/>
    <property type="match status" value="1"/>
</dbReference>
<dbReference type="PROSITE" id="PS51733">
    <property type="entry name" value="BPL_LPL_CATALYTIC"/>
    <property type="match status" value="1"/>
</dbReference>
<dbReference type="PANTHER" id="PTHR43679">
    <property type="entry name" value="OCTANOYLTRANSFERASE LIPM-RELATED"/>
    <property type="match status" value="1"/>
</dbReference>
<gene>
    <name evidence="3" type="primary">lipL</name>
    <name evidence="5" type="ORF">ACFSW4_00475</name>
</gene>
<dbReference type="InterPro" id="IPR024897">
    <property type="entry name" value="LipL"/>
</dbReference>
<dbReference type="EC" id="2.3.1.204" evidence="3"/>
<sequence>MKKHPLLDINYIRKVDRSNAQDSKIIESFAVDDALCLAASEHRETSIHYWVHKPTVVLGIPDSRLPYLEDGINFLQKQGYDVLIRNSGGLAVVLDEGVLNISLIFPDAKHFDIHDGYEAMVEFIRWVFEDEGLPIEAYEIEESYCPGTYDLSIHGKKFAGISQRRVKSGSAVQIYLDVEGHGEERAELLKTFYKLAKNGTQTKFNYPNINPNVMASLEQLFHKKLSVKHVMDRVEQKLTEQSVTIDERPMFSEEREWFENRLELMKQRNERLFHK</sequence>
<dbReference type="InterPro" id="IPR004143">
    <property type="entry name" value="BPL_LPL_catalytic"/>
</dbReference>
<dbReference type="Proteomes" id="UP001597452">
    <property type="component" value="Unassembled WGS sequence"/>
</dbReference>
<dbReference type="CDD" id="cd16443">
    <property type="entry name" value="LplA"/>
    <property type="match status" value="1"/>
</dbReference>
<dbReference type="RefSeq" id="WP_054754577.1">
    <property type="nucleotide sequence ID" value="NZ_JBHUMZ010000004.1"/>
</dbReference>
<dbReference type="InterPro" id="IPR050664">
    <property type="entry name" value="Octanoyltrans_LipM/LipL"/>
</dbReference>
<keyword evidence="6" id="KW-1185">Reference proteome</keyword>
<protein>
    <recommendedName>
        <fullName evidence="3">Octanoyl-[GcvH]:protein N-octanoyltransferase</fullName>
        <ecNumber evidence="3">2.3.1.204</ecNumber>
    </recommendedName>
    <alternativeName>
        <fullName evidence="3">Octanoyl-[GcvH]:E2 amidotransferase</fullName>
    </alternativeName>
</protein>
<feature type="active site" description="Acyl-thioester intermediate" evidence="3">
    <location>
        <position position="145"/>
    </location>
</feature>
<dbReference type="EMBL" id="JBHUMZ010000004">
    <property type="protein sequence ID" value="MFD2637359.1"/>
    <property type="molecule type" value="Genomic_DNA"/>
</dbReference>
<evidence type="ECO:0000313" key="6">
    <source>
        <dbReference type="Proteomes" id="UP001597452"/>
    </source>
</evidence>
<comment type="pathway">
    <text evidence="3">Protein modification; protein lipoylation via endogenous pathway; protein N(6)-(lipoyl)lysine from octanoyl-[acyl-carrier-protein].</text>
</comment>
<comment type="similarity">
    <text evidence="3">Belongs to the octanoyltransferase LipL family.</text>
</comment>
<accession>A0ABW5Q5Y5</accession>
<comment type="function">
    <text evidence="3">Catalyzes the amidotransfer (transamidation) of the octanoyl moiety from octanoyl-GcvH to the lipoyl domain of the E2 subunit of lipoate-dependent enzymes.</text>
</comment>
<comment type="miscellaneous">
    <text evidence="3">The reaction proceeds via a thioester-linked acyl-enzyme intermediate.</text>
</comment>
<comment type="caution">
    <text evidence="5">The sequence shown here is derived from an EMBL/GenBank/DDBJ whole genome shotgun (WGS) entry which is preliminary data.</text>
</comment>
<keyword evidence="2 3" id="KW-0012">Acyltransferase</keyword>
<evidence type="ECO:0000256" key="1">
    <source>
        <dbReference type="ARBA" id="ARBA00022679"/>
    </source>
</evidence>
<dbReference type="SUPFAM" id="SSF55681">
    <property type="entry name" value="Class II aaRS and biotin synthetases"/>
    <property type="match status" value="1"/>
</dbReference>
<evidence type="ECO:0000256" key="2">
    <source>
        <dbReference type="ARBA" id="ARBA00023315"/>
    </source>
</evidence>